<dbReference type="InterPro" id="IPR043504">
    <property type="entry name" value="Peptidase_S1_PA_chymotrypsin"/>
</dbReference>
<dbReference type="PANTHER" id="PTHR22939">
    <property type="entry name" value="SERINE PROTEASE FAMILY S1C HTRA-RELATED"/>
    <property type="match status" value="1"/>
</dbReference>
<dbReference type="SUPFAM" id="SSF50156">
    <property type="entry name" value="PDZ domain-like"/>
    <property type="match status" value="1"/>
</dbReference>
<dbReference type="PROSITE" id="PS50106">
    <property type="entry name" value="PDZ"/>
    <property type="match status" value="1"/>
</dbReference>
<evidence type="ECO:0000256" key="2">
    <source>
        <dbReference type="ARBA" id="ARBA00022670"/>
    </source>
</evidence>
<evidence type="ECO:0000256" key="1">
    <source>
        <dbReference type="ARBA" id="ARBA00010541"/>
    </source>
</evidence>
<dbReference type="GO" id="GO:0004252">
    <property type="term" value="F:serine-type endopeptidase activity"/>
    <property type="evidence" value="ECO:0007669"/>
    <property type="project" value="InterPro"/>
</dbReference>
<comment type="caution">
    <text evidence="5">The sequence shown here is derived from an EMBL/GenBank/DDBJ whole genome shotgun (WGS) entry which is preliminary data.</text>
</comment>
<gene>
    <name evidence="5" type="ORF">G7B40_005645</name>
</gene>
<dbReference type="Pfam" id="PF13365">
    <property type="entry name" value="Trypsin_2"/>
    <property type="match status" value="1"/>
</dbReference>
<dbReference type="NCBIfam" id="NF041521">
    <property type="entry name" value="HhoA_HhoB_HtrA"/>
    <property type="match status" value="1"/>
</dbReference>
<dbReference type="PANTHER" id="PTHR22939:SF129">
    <property type="entry name" value="SERINE PROTEASE HTRA2, MITOCHONDRIAL"/>
    <property type="match status" value="1"/>
</dbReference>
<keyword evidence="2" id="KW-0645">Protease</keyword>
<dbReference type="Gene3D" id="2.40.10.10">
    <property type="entry name" value="Trypsin-like serine proteases"/>
    <property type="match status" value="2"/>
</dbReference>
<accession>A0AAP5I3M0</accession>
<sequence>MRFPELLVFIRRISTYVLAIFIGVVLVVGTLQVSPTQAEPAPVKVSTDSPQLTAQRQSAASAAIGTSSFVTAAVNRVGPAVVRIDTERTIRRNPDPFYEDPLFRRFFGDSFPQQLPEEQLRGLGSGFIINKSGLVLTNAHVVDKADKVTVRLKDGRAFVGKVQGVDEVTDLALVKINAGSDLPVASLGSSGEVQVGDWAIAVGNPLGLDNTVTLGIISTLRRSSAQVGIANKRLDFIQTDAAINPGNSGGPLLNAQGEVIGINTAIRGDATGIGFAIPIDKAKVIAAQLEAGERVSHPYLGVMMEDLTPEIAQQINSNPNSVIVVPTINGILVARVVPNSPAANAGIRPGDVIVQVDGQRITKGEELLEIVDNSRVGQLLQLRVQRGNQTQQLSIRTAQLQDIS</sequence>
<dbReference type="InterPro" id="IPR001940">
    <property type="entry name" value="Peptidase_S1C"/>
</dbReference>
<evidence type="ECO:0000313" key="6">
    <source>
        <dbReference type="Proteomes" id="UP000667802"/>
    </source>
</evidence>
<dbReference type="InterPro" id="IPR009003">
    <property type="entry name" value="Peptidase_S1_PA"/>
</dbReference>
<dbReference type="GO" id="GO:0006508">
    <property type="term" value="P:proteolysis"/>
    <property type="evidence" value="ECO:0007669"/>
    <property type="project" value="UniProtKB-KW"/>
</dbReference>
<evidence type="ECO:0000313" key="5">
    <source>
        <dbReference type="EMBL" id="MDR9894055.1"/>
    </source>
</evidence>
<dbReference type="Pfam" id="PF13180">
    <property type="entry name" value="PDZ_2"/>
    <property type="match status" value="1"/>
</dbReference>
<protein>
    <submittedName>
        <fullName evidence="5">Trypsin-like peptidase domain-containing protein</fullName>
    </submittedName>
</protein>
<keyword evidence="3" id="KW-0378">Hydrolase</keyword>
<evidence type="ECO:0000259" key="4">
    <source>
        <dbReference type="PROSITE" id="PS50106"/>
    </source>
</evidence>
<dbReference type="InterPro" id="IPR048172">
    <property type="entry name" value="HhoA_HhoB_HtrA-like"/>
</dbReference>
<proteinExistence type="inferred from homology"/>
<dbReference type="PRINTS" id="PR00834">
    <property type="entry name" value="PROTEASES2C"/>
</dbReference>
<dbReference type="EMBL" id="JAALHA020000001">
    <property type="protein sequence ID" value="MDR9894055.1"/>
    <property type="molecule type" value="Genomic_DNA"/>
</dbReference>
<dbReference type="InterPro" id="IPR001478">
    <property type="entry name" value="PDZ"/>
</dbReference>
<dbReference type="SMART" id="SM00228">
    <property type="entry name" value="PDZ"/>
    <property type="match status" value="1"/>
</dbReference>
<evidence type="ECO:0000256" key="3">
    <source>
        <dbReference type="ARBA" id="ARBA00022801"/>
    </source>
</evidence>
<dbReference type="RefSeq" id="WP_208347989.1">
    <property type="nucleotide sequence ID" value="NZ_JAALHA020000001.1"/>
</dbReference>
<dbReference type="SUPFAM" id="SSF50494">
    <property type="entry name" value="Trypsin-like serine proteases"/>
    <property type="match status" value="1"/>
</dbReference>
<keyword evidence="6" id="KW-1185">Reference proteome</keyword>
<reference evidence="6" key="1">
    <citation type="journal article" date="2021" name="Science">
        <title>Hunting the eagle killer: A cyanobacterial neurotoxin causes vacuolar myelinopathy.</title>
        <authorList>
            <person name="Breinlinger S."/>
            <person name="Phillips T.J."/>
            <person name="Haram B.N."/>
            <person name="Mares J."/>
            <person name="Martinez Yerena J.A."/>
            <person name="Hrouzek P."/>
            <person name="Sobotka R."/>
            <person name="Henderson W.M."/>
            <person name="Schmieder P."/>
            <person name="Williams S.M."/>
            <person name="Lauderdale J.D."/>
            <person name="Wilde H.D."/>
            <person name="Gerrin W."/>
            <person name="Kust A."/>
            <person name="Washington J.W."/>
            <person name="Wagner C."/>
            <person name="Geier B."/>
            <person name="Liebeke M."/>
            <person name="Enke H."/>
            <person name="Niedermeyer T.H.J."/>
            <person name="Wilde S.B."/>
        </authorList>
    </citation>
    <scope>NUCLEOTIDE SEQUENCE [LARGE SCALE GENOMIC DNA]</scope>
    <source>
        <strain evidence="6">Thurmond2011</strain>
    </source>
</reference>
<dbReference type="InterPro" id="IPR036034">
    <property type="entry name" value="PDZ_sf"/>
</dbReference>
<dbReference type="Gene3D" id="2.30.42.10">
    <property type="match status" value="1"/>
</dbReference>
<dbReference type="AlphaFoldDB" id="A0AAP5I3M0"/>
<organism evidence="5 6">
    <name type="scientific">Aetokthonos hydrillicola Thurmond2011</name>
    <dbReference type="NCBI Taxonomy" id="2712845"/>
    <lineage>
        <taxon>Bacteria</taxon>
        <taxon>Bacillati</taxon>
        <taxon>Cyanobacteriota</taxon>
        <taxon>Cyanophyceae</taxon>
        <taxon>Nostocales</taxon>
        <taxon>Hapalosiphonaceae</taxon>
        <taxon>Aetokthonos</taxon>
    </lineage>
</organism>
<feature type="domain" description="PDZ" evidence="4">
    <location>
        <begin position="286"/>
        <end position="361"/>
    </location>
</feature>
<name>A0AAP5I3M0_9CYAN</name>
<dbReference type="Proteomes" id="UP000667802">
    <property type="component" value="Unassembled WGS sequence"/>
</dbReference>
<comment type="similarity">
    <text evidence="1">Belongs to the peptidase S1C family.</text>
</comment>